<keyword evidence="1" id="KW-0812">Transmembrane</keyword>
<evidence type="ECO:0000256" key="1">
    <source>
        <dbReference type="SAM" id="Phobius"/>
    </source>
</evidence>
<dbReference type="AlphaFoldDB" id="A0A6J7VZL1"/>
<sequence length="147" mass="15988">MKFKQLRYSKGWIAVLATIVGLGFGSYTFINRAVTSQVYVTNCGILDYKPTAILKYCGETDEGIDKIQWLTWGADGASAEGQYQINDCKPTCDVGKIHFAEVQIVLSKSKVIDGKRALTFITIESADGSALPLNNSSSDAWPLELAG</sequence>
<keyword evidence="1" id="KW-1133">Transmembrane helix</keyword>
<evidence type="ECO:0000313" key="2">
    <source>
        <dbReference type="EMBL" id="CAB5120243.1"/>
    </source>
</evidence>
<feature type="transmembrane region" description="Helical" evidence="1">
    <location>
        <begin position="12"/>
        <end position="30"/>
    </location>
</feature>
<protein>
    <submittedName>
        <fullName evidence="2">Unannotated protein</fullName>
    </submittedName>
</protein>
<accession>A0A6J7VZL1</accession>
<gene>
    <name evidence="2" type="ORF">UFOPK4410_00997</name>
</gene>
<proteinExistence type="predicted"/>
<organism evidence="2">
    <name type="scientific">freshwater metagenome</name>
    <dbReference type="NCBI Taxonomy" id="449393"/>
    <lineage>
        <taxon>unclassified sequences</taxon>
        <taxon>metagenomes</taxon>
        <taxon>ecological metagenomes</taxon>
    </lineage>
</organism>
<dbReference type="EMBL" id="CAFBRV010000113">
    <property type="protein sequence ID" value="CAB5120243.1"/>
    <property type="molecule type" value="Genomic_DNA"/>
</dbReference>
<name>A0A6J7VZL1_9ZZZZ</name>
<keyword evidence="1" id="KW-0472">Membrane</keyword>
<reference evidence="2" key="1">
    <citation type="submission" date="2020-05" db="EMBL/GenBank/DDBJ databases">
        <authorList>
            <person name="Chiriac C."/>
            <person name="Salcher M."/>
            <person name="Ghai R."/>
            <person name="Kavagutti S V."/>
        </authorList>
    </citation>
    <scope>NUCLEOTIDE SEQUENCE</scope>
</reference>